<sequence>MAEWDQALEQNDTRVLTELLHEIRDLRSDNTKLQRRLLRMESTLDSLSEHVKQAGLLPSADINYDSIDTFITEQIQSGLAQQEADRLEENEEAGDGMNWNYFISQRGGFDEVLYMTVQDFFSIEKQNPAQLLAFLLQRRDAEVEESLQHLKKEYENLERNLLQDHFTELWELHHNLLKKKIIRTWKEEIFLEAFDKFIRWIQQ</sequence>
<evidence type="ECO:0000313" key="3">
    <source>
        <dbReference type="Proteomes" id="UP000230821"/>
    </source>
</evidence>
<reference evidence="2 3" key="1">
    <citation type="submission" date="2017-10" db="EMBL/GenBank/DDBJ databases">
        <title>Novel microbial diversity and functional potential in the marine mammal oral microbiome.</title>
        <authorList>
            <person name="Dudek N.K."/>
            <person name="Sun C.L."/>
            <person name="Burstein D."/>
            <person name="Kantor R.S."/>
            <person name="Aliaga Goltsman D.S."/>
            <person name="Bik E.M."/>
            <person name="Thomas B.C."/>
            <person name="Banfield J.F."/>
            <person name="Relman D.A."/>
        </authorList>
    </citation>
    <scope>NUCLEOTIDE SEQUENCE [LARGE SCALE GENOMIC DNA]</scope>
    <source>
        <strain evidence="2">DOLJORAL78_47_16</strain>
    </source>
</reference>
<gene>
    <name evidence="2" type="ORF">CSA56_03115</name>
</gene>
<proteinExistence type="predicted"/>
<accession>A0A2G6KJ72</accession>
<evidence type="ECO:0000313" key="2">
    <source>
        <dbReference type="EMBL" id="PIE35718.1"/>
    </source>
</evidence>
<dbReference type="AlphaFoldDB" id="A0A2G6KJ72"/>
<comment type="caution">
    <text evidence="2">The sequence shown here is derived from an EMBL/GenBank/DDBJ whole genome shotgun (WGS) entry which is preliminary data.</text>
</comment>
<dbReference type="EMBL" id="PDSK01000035">
    <property type="protein sequence ID" value="PIE35718.1"/>
    <property type="molecule type" value="Genomic_DNA"/>
</dbReference>
<keyword evidence="1" id="KW-0175">Coiled coil</keyword>
<protein>
    <submittedName>
        <fullName evidence="2">Uncharacterized protein</fullName>
    </submittedName>
</protein>
<dbReference type="Proteomes" id="UP000230821">
    <property type="component" value="Unassembled WGS sequence"/>
</dbReference>
<evidence type="ECO:0000256" key="1">
    <source>
        <dbReference type="SAM" id="Coils"/>
    </source>
</evidence>
<feature type="coiled-coil region" evidence="1">
    <location>
        <begin position="16"/>
        <end position="50"/>
    </location>
</feature>
<name>A0A2G6KJ72_9BACT</name>
<organism evidence="2 3">
    <name type="scientific">candidate division KSB3 bacterium</name>
    <dbReference type="NCBI Taxonomy" id="2044937"/>
    <lineage>
        <taxon>Bacteria</taxon>
        <taxon>candidate division KSB3</taxon>
    </lineage>
</organism>